<keyword evidence="2" id="KW-1133">Transmembrane helix</keyword>
<keyword evidence="2" id="KW-0812">Transmembrane</keyword>
<dbReference type="RefSeq" id="XP_018282652.1">
    <property type="nucleotide sequence ID" value="XM_018426279.1"/>
</dbReference>
<feature type="compositionally biased region" description="Basic and acidic residues" evidence="1">
    <location>
        <begin position="541"/>
        <end position="550"/>
    </location>
</feature>
<proteinExistence type="predicted"/>
<protein>
    <submittedName>
        <fullName evidence="3">Uncharacterized protein</fullName>
    </submittedName>
</protein>
<evidence type="ECO:0000313" key="4">
    <source>
        <dbReference type="Proteomes" id="UP000053611"/>
    </source>
</evidence>
<reference evidence="3 4" key="1">
    <citation type="submission" date="2015-03" db="EMBL/GenBank/DDBJ databases">
        <title>Genomics and transcriptomics of the oil-accumulating basidiomycete yeast T. oleaginosus allow insights into substrate utilization and the diverse evolutionary trajectories of mating systems in fungi.</title>
        <authorList>
            <consortium name="DOE Joint Genome Institute"/>
            <person name="Kourist R."/>
            <person name="Kracht O."/>
            <person name="Bracharz F."/>
            <person name="Lipzen A."/>
            <person name="Nolan M."/>
            <person name="Ohm R."/>
            <person name="Grigoriev I."/>
            <person name="Sun S."/>
            <person name="Heitman J."/>
            <person name="Bruck T."/>
            <person name="Nowrousian M."/>
        </authorList>
    </citation>
    <scope>NUCLEOTIDE SEQUENCE [LARGE SCALE GENOMIC DNA]</scope>
    <source>
        <strain evidence="3 4">IBC0246</strain>
    </source>
</reference>
<feature type="region of interest" description="Disordered" evidence="1">
    <location>
        <begin position="415"/>
        <end position="437"/>
    </location>
</feature>
<dbReference type="EMBL" id="KQ087178">
    <property type="protein sequence ID" value="KLT46161.1"/>
    <property type="molecule type" value="Genomic_DNA"/>
</dbReference>
<feature type="compositionally biased region" description="Low complexity" evidence="1">
    <location>
        <begin position="241"/>
        <end position="253"/>
    </location>
</feature>
<feature type="region of interest" description="Disordered" evidence="1">
    <location>
        <begin position="59"/>
        <end position="127"/>
    </location>
</feature>
<feature type="compositionally biased region" description="Polar residues" evidence="1">
    <location>
        <begin position="425"/>
        <end position="434"/>
    </location>
</feature>
<organism evidence="3 4">
    <name type="scientific">Cutaneotrichosporon oleaginosum</name>
    <dbReference type="NCBI Taxonomy" id="879819"/>
    <lineage>
        <taxon>Eukaryota</taxon>
        <taxon>Fungi</taxon>
        <taxon>Dikarya</taxon>
        <taxon>Basidiomycota</taxon>
        <taxon>Agaricomycotina</taxon>
        <taxon>Tremellomycetes</taxon>
        <taxon>Trichosporonales</taxon>
        <taxon>Trichosporonaceae</taxon>
        <taxon>Cutaneotrichosporon</taxon>
    </lineage>
</organism>
<evidence type="ECO:0000313" key="3">
    <source>
        <dbReference type="EMBL" id="KLT46161.1"/>
    </source>
</evidence>
<feature type="compositionally biased region" description="Polar residues" evidence="1">
    <location>
        <begin position="116"/>
        <end position="127"/>
    </location>
</feature>
<keyword evidence="2" id="KW-0472">Membrane</keyword>
<keyword evidence="4" id="KW-1185">Reference proteome</keyword>
<evidence type="ECO:0000256" key="1">
    <source>
        <dbReference type="SAM" id="MobiDB-lite"/>
    </source>
</evidence>
<feature type="region of interest" description="Disordered" evidence="1">
    <location>
        <begin position="144"/>
        <end position="201"/>
    </location>
</feature>
<feature type="compositionally biased region" description="Basic and acidic residues" evidence="1">
    <location>
        <begin position="78"/>
        <end position="91"/>
    </location>
</feature>
<feature type="compositionally biased region" description="Basic and acidic residues" evidence="1">
    <location>
        <begin position="59"/>
        <end position="69"/>
    </location>
</feature>
<sequence>MPPVPTSSESSTHGATIAVGVGVGVGLALLILLVVAVAFIIWRRHMQAYDSKPREIHRYASAKSPREPTHVTPLPQHGRRESEQSENERRGLLRSSPEIHLPIWEQRHTLPPTDSPPSLYNPSPTSTPELRRVYFSLPGGTHLGLELPDIQPSAEPSVDASSSRHTPRSMSLPPPPRGGKPVDTGKNRASLPAISEKSVSPERNAQWLDLSKRPDLLPPIFLPPHLRPEASQPQPHPQPIRAATASVDAARASQTSRSSVGLSKFAAEWRENAAQSDATPRLSVSAAPVPQVEATGACIPVCMEKLKDEPSTSDNIARLRLQSFASASGSLSTGSVSSEGALEMRSQLCSSLQFPIPQPLAVPKEVKRHQPIPTHYLPRVQATSVAIEEEGEPSPTKYREQWGKWLASHTSISAARYPTSRRSKATNSHGQSTLRRPDADRLAALHSPSCSEINWLQTRVRYSTIFGVGNWRPTPSRLRDEVRCLSEEPRFLPVTEEPEAPSVLFGCLEEAPAPKEGGRLRPPLPPVRLTTPARSKGARAPRYEVPSREMKVERFGHTGSLCAGGMPTRAALPSH</sequence>
<gene>
    <name evidence="3" type="ORF">CC85DRAFT_324962</name>
</gene>
<feature type="transmembrane region" description="Helical" evidence="2">
    <location>
        <begin position="15"/>
        <end position="42"/>
    </location>
</feature>
<evidence type="ECO:0000256" key="2">
    <source>
        <dbReference type="SAM" id="Phobius"/>
    </source>
</evidence>
<feature type="region of interest" description="Disordered" evidence="1">
    <location>
        <begin position="514"/>
        <end position="550"/>
    </location>
</feature>
<dbReference type="GeneID" id="28986882"/>
<name>A0A0J0XYQ2_9TREE</name>
<feature type="region of interest" description="Disordered" evidence="1">
    <location>
        <begin position="222"/>
        <end position="258"/>
    </location>
</feature>
<dbReference type="Proteomes" id="UP000053611">
    <property type="component" value="Unassembled WGS sequence"/>
</dbReference>
<dbReference type="AlphaFoldDB" id="A0A0J0XYQ2"/>
<accession>A0A0J0XYQ2</accession>